<evidence type="ECO:0000313" key="3">
    <source>
        <dbReference type="Proteomes" id="UP001162741"/>
    </source>
</evidence>
<accession>A0ABY6IWI2</accession>
<dbReference type="PANTHER" id="PTHR34474:SF2">
    <property type="entry name" value="SIGNAL TRANSDUCTION PROTEIN TRAP"/>
    <property type="match status" value="1"/>
</dbReference>
<dbReference type="Pfam" id="PF03992">
    <property type="entry name" value="ABM"/>
    <property type="match status" value="1"/>
</dbReference>
<dbReference type="Gene3D" id="3.30.70.100">
    <property type="match status" value="1"/>
</dbReference>
<proteinExistence type="predicted"/>
<dbReference type="InterPro" id="IPR050404">
    <property type="entry name" value="Heme-degrading_MO"/>
</dbReference>
<dbReference type="InterPro" id="IPR011008">
    <property type="entry name" value="Dimeric_a/b-barrel"/>
</dbReference>
<dbReference type="Proteomes" id="UP001162741">
    <property type="component" value="Chromosome"/>
</dbReference>
<sequence>MILEVAILHVKPGQTTEFEAAFAEARHIISTMKGFVNLQLQHCLENDHQYILLVNWESLEDHTIGFRQSVEYQQWKSLLHHYYDPFPVVEHYRPVLFRSEPGEPSTGAY</sequence>
<evidence type="ECO:0000313" key="2">
    <source>
        <dbReference type="EMBL" id="UYQ91737.1"/>
    </source>
</evidence>
<dbReference type="PANTHER" id="PTHR34474">
    <property type="entry name" value="SIGNAL TRANSDUCTION PROTEIN TRAP"/>
    <property type="match status" value="1"/>
</dbReference>
<keyword evidence="2" id="KW-0503">Monooxygenase</keyword>
<dbReference type="InterPro" id="IPR007138">
    <property type="entry name" value="ABM_dom"/>
</dbReference>
<name>A0ABY6IWI2_9BACT</name>
<keyword evidence="3" id="KW-1185">Reference proteome</keyword>
<dbReference type="SUPFAM" id="SSF54909">
    <property type="entry name" value="Dimeric alpha+beta barrel"/>
    <property type="match status" value="1"/>
</dbReference>
<dbReference type="PROSITE" id="PS51725">
    <property type="entry name" value="ABM"/>
    <property type="match status" value="1"/>
</dbReference>
<reference evidence="2" key="1">
    <citation type="submission" date="2022-10" db="EMBL/GenBank/DDBJ databases">
        <title>Chitinophaga sp. nov., isolated from soil.</title>
        <authorList>
            <person name="Jeon C.O."/>
        </authorList>
    </citation>
    <scope>NUCLEOTIDE SEQUENCE</scope>
    <source>
        <strain evidence="2">R8</strain>
    </source>
</reference>
<dbReference type="RefSeq" id="WP_244840748.1">
    <property type="nucleotide sequence ID" value="NZ_CP107006.1"/>
</dbReference>
<organism evidence="2 3">
    <name type="scientific">Chitinophaga horti</name>
    <dbReference type="NCBI Taxonomy" id="2920382"/>
    <lineage>
        <taxon>Bacteria</taxon>
        <taxon>Pseudomonadati</taxon>
        <taxon>Bacteroidota</taxon>
        <taxon>Chitinophagia</taxon>
        <taxon>Chitinophagales</taxon>
        <taxon>Chitinophagaceae</taxon>
        <taxon>Chitinophaga</taxon>
    </lineage>
</organism>
<keyword evidence="2" id="KW-0560">Oxidoreductase</keyword>
<feature type="domain" description="ABM" evidence="1">
    <location>
        <begin position="2"/>
        <end position="91"/>
    </location>
</feature>
<dbReference type="GO" id="GO:0004497">
    <property type="term" value="F:monooxygenase activity"/>
    <property type="evidence" value="ECO:0007669"/>
    <property type="project" value="UniProtKB-KW"/>
</dbReference>
<dbReference type="EMBL" id="CP107006">
    <property type="protein sequence ID" value="UYQ91737.1"/>
    <property type="molecule type" value="Genomic_DNA"/>
</dbReference>
<evidence type="ECO:0000259" key="1">
    <source>
        <dbReference type="PROSITE" id="PS51725"/>
    </source>
</evidence>
<gene>
    <name evidence="2" type="ORF">MKQ68_16745</name>
</gene>
<protein>
    <submittedName>
        <fullName evidence="2">Antibiotic biosynthesis monooxygenase</fullName>
    </submittedName>
</protein>